<dbReference type="RefSeq" id="WP_183602976.1">
    <property type="nucleotide sequence ID" value="NZ_JACHXK010000015.1"/>
</dbReference>
<dbReference type="Gene3D" id="3.90.226.10">
    <property type="entry name" value="2-enoyl-CoA Hydratase, Chain A, domain 1"/>
    <property type="match status" value="1"/>
</dbReference>
<dbReference type="SUPFAM" id="SSF52096">
    <property type="entry name" value="ClpP/crotonase"/>
    <property type="match status" value="1"/>
</dbReference>
<dbReference type="GO" id="GO:0008236">
    <property type="term" value="F:serine-type peptidase activity"/>
    <property type="evidence" value="ECO:0007669"/>
    <property type="project" value="InterPro"/>
</dbReference>
<dbReference type="PANTHER" id="PTHR11261:SF3">
    <property type="entry name" value="RETINOL-BINDING PROTEIN 3"/>
    <property type="match status" value="1"/>
</dbReference>
<dbReference type="Pfam" id="PF03572">
    <property type="entry name" value="Peptidase_S41"/>
    <property type="match status" value="1"/>
</dbReference>
<dbReference type="Gene3D" id="3.30.750.44">
    <property type="match status" value="1"/>
</dbReference>
<keyword evidence="2" id="KW-0645">Protease</keyword>
<dbReference type="Pfam" id="PF11918">
    <property type="entry name" value="Peptidase_S41_N"/>
    <property type="match status" value="1"/>
</dbReference>
<dbReference type="EMBL" id="JACHXK010000015">
    <property type="protein sequence ID" value="MBB3112860.1"/>
    <property type="molecule type" value="Genomic_DNA"/>
</dbReference>
<keyword evidence="2" id="KW-0378">Hydrolase</keyword>
<comment type="caution">
    <text evidence="2">The sequence shown here is derived from an EMBL/GenBank/DDBJ whole genome shotgun (WGS) entry which is preliminary data.</text>
</comment>
<dbReference type="InterPro" id="IPR005151">
    <property type="entry name" value="Tail-specific_protease"/>
</dbReference>
<evidence type="ECO:0000259" key="1">
    <source>
        <dbReference type="SMART" id="SM00245"/>
    </source>
</evidence>
<evidence type="ECO:0000313" key="3">
    <source>
        <dbReference type="Proteomes" id="UP000570361"/>
    </source>
</evidence>
<feature type="domain" description="Tail specific protease" evidence="1">
    <location>
        <begin position="80"/>
        <end position="288"/>
    </location>
</feature>
<name>A0A7W5B1S6_9BACL</name>
<keyword evidence="3" id="KW-1185">Reference proteome</keyword>
<protein>
    <submittedName>
        <fullName evidence="2">C-terminal processing protease CtpA/Prc</fullName>
    </submittedName>
</protein>
<sequence>MNIFIRNGEGITDTVQSITALLRDHYVCPDTAATLSATLTEKLREGEFDQADSGADLAKKMNGVLKEISRDSHLGLVYSEQPLPMQLPDPVRDEEINLRDQANNYGFAKVERLPGNIGYLVINEFVYPEFAGDTAASAMNFIGPTDGLMIDLRNNSGGSSFMVALVASYLLEAIPPTHLNDIYWRSHDVTQSFWTLPYLPGKRYGSGKPVYLLTSRRTWSGAEEFAYSLQAIGRVTIVGETTGGGANPGGSHRINDHFQIFIPNGRVINPTTKGNWEGKGVVPDIEADSEQAFEMAYELLLKDVKV</sequence>
<accession>A0A7W5B1S6</accession>
<dbReference type="PANTHER" id="PTHR11261">
    <property type="entry name" value="INTERPHOTORECEPTOR RETINOID-BINDING PROTEIN"/>
    <property type="match status" value="1"/>
</dbReference>
<dbReference type="AlphaFoldDB" id="A0A7W5B1S6"/>
<dbReference type="SMART" id="SM00245">
    <property type="entry name" value="TSPc"/>
    <property type="match status" value="1"/>
</dbReference>
<dbReference type="InterPro" id="IPR029045">
    <property type="entry name" value="ClpP/crotonase-like_dom_sf"/>
</dbReference>
<evidence type="ECO:0000313" key="2">
    <source>
        <dbReference type="EMBL" id="MBB3112860.1"/>
    </source>
</evidence>
<organism evidence="2 3">
    <name type="scientific">Paenibacillus phyllosphaerae</name>
    <dbReference type="NCBI Taxonomy" id="274593"/>
    <lineage>
        <taxon>Bacteria</taxon>
        <taxon>Bacillati</taxon>
        <taxon>Bacillota</taxon>
        <taxon>Bacilli</taxon>
        <taxon>Bacillales</taxon>
        <taxon>Paenibacillaceae</taxon>
        <taxon>Paenibacillus</taxon>
    </lineage>
</organism>
<proteinExistence type="predicted"/>
<reference evidence="2 3" key="1">
    <citation type="submission" date="2020-08" db="EMBL/GenBank/DDBJ databases">
        <title>Genomic Encyclopedia of Type Strains, Phase III (KMG-III): the genomes of soil and plant-associated and newly described type strains.</title>
        <authorList>
            <person name="Whitman W."/>
        </authorList>
    </citation>
    <scope>NUCLEOTIDE SEQUENCE [LARGE SCALE GENOMIC DNA]</scope>
    <source>
        <strain evidence="2 3">CECT 5862</strain>
    </source>
</reference>
<gene>
    <name evidence="2" type="ORF">FHS18_004962</name>
</gene>
<dbReference type="Proteomes" id="UP000570361">
    <property type="component" value="Unassembled WGS sequence"/>
</dbReference>
<dbReference type="GO" id="GO:0006508">
    <property type="term" value="P:proteolysis"/>
    <property type="evidence" value="ECO:0007669"/>
    <property type="project" value="UniProtKB-KW"/>
</dbReference>
<dbReference type="CDD" id="cd07563">
    <property type="entry name" value="Peptidase_S41_IRBP"/>
    <property type="match status" value="1"/>
</dbReference>